<accession>A0A916UBT5</accession>
<dbReference type="InterPro" id="IPR050557">
    <property type="entry name" value="RTX_toxin/Mannuronan_C5-epim"/>
</dbReference>
<dbReference type="PANTHER" id="PTHR38340">
    <property type="entry name" value="S-LAYER PROTEIN"/>
    <property type="match status" value="1"/>
</dbReference>
<keyword evidence="4" id="KW-1185">Reference proteome</keyword>
<dbReference type="InterPro" id="IPR011049">
    <property type="entry name" value="Serralysin-like_metalloprot_C"/>
</dbReference>
<dbReference type="InterPro" id="IPR001343">
    <property type="entry name" value="Hemolysn_Ca-bd"/>
</dbReference>
<comment type="subcellular location">
    <subcellularLocation>
        <location evidence="1">Secreted</location>
    </subcellularLocation>
</comment>
<proteinExistence type="predicted"/>
<dbReference type="PRINTS" id="PR00313">
    <property type="entry name" value="CABNDNGRPT"/>
</dbReference>
<protein>
    <recommendedName>
        <fullName evidence="5">Calcium-binding protein</fullName>
    </recommendedName>
</protein>
<dbReference type="PANTHER" id="PTHR38340:SF1">
    <property type="entry name" value="S-LAYER PROTEIN"/>
    <property type="match status" value="1"/>
</dbReference>
<sequence length="396" mass="39211">MATYDLTTAQVEDLVSASGPADIQAATLAALQATGVINESGVVVTEGGAGSSQEFNTLSPGAIFLGGGEGGTADNYRIDVVATDPAGSYLNAGDVDYYGLLAWGEGSDTVQGGSGDFQTLVGFQGDTLITGTGTNQIAEAHGGATAYVTDGNLGASAVGSNTIFGGLNEGDSSVLLSYAGTSGNSLLQVFQGNNTLLGQSGSDTLIGGTGQDVLIAGLAEGAHDLLVLGSGGGQAQVVQGNNVLISTGGADSLFGGAGEDSLFGGGQSYLFAGTGGTDLFGQGGDTLFSGAGDDYLQVTGSDAGTFYLSSSDTGGGNDTVVGGDGADQFFVGSVGNNTIMGGEGDDTVSFYNYTADQATITHNEDGSTMYQFGSGDTAQSVLVYDVQNIIFKSSES</sequence>
<gene>
    <name evidence="3" type="ORF">GCM10010994_27860</name>
</gene>
<dbReference type="EMBL" id="BMGG01000004">
    <property type="protein sequence ID" value="GGC67678.1"/>
    <property type="molecule type" value="Genomic_DNA"/>
</dbReference>
<reference evidence="3" key="2">
    <citation type="submission" date="2020-09" db="EMBL/GenBank/DDBJ databases">
        <authorList>
            <person name="Sun Q."/>
            <person name="Zhou Y."/>
        </authorList>
    </citation>
    <scope>NUCLEOTIDE SEQUENCE</scope>
    <source>
        <strain evidence="3">CGMCC 1.12919</strain>
    </source>
</reference>
<evidence type="ECO:0000313" key="3">
    <source>
        <dbReference type="EMBL" id="GGC67678.1"/>
    </source>
</evidence>
<dbReference type="RefSeq" id="WP_188609745.1">
    <property type="nucleotide sequence ID" value="NZ_BMGG01000004.1"/>
</dbReference>
<comment type="caution">
    <text evidence="3">The sequence shown here is derived from an EMBL/GenBank/DDBJ whole genome shotgun (WGS) entry which is preliminary data.</text>
</comment>
<organism evidence="3 4">
    <name type="scientific">Chelatococcus reniformis</name>
    <dbReference type="NCBI Taxonomy" id="1494448"/>
    <lineage>
        <taxon>Bacteria</taxon>
        <taxon>Pseudomonadati</taxon>
        <taxon>Pseudomonadota</taxon>
        <taxon>Alphaproteobacteria</taxon>
        <taxon>Hyphomicrobiales</taxon>
        <taxon>Chelatococcaceae</taxon>
        <taxon>Chelatococcus</taxon>
    </lineage>
</organism>
<dbReference type="SUPFAM" id="SSF51120">
    <property type="entry name" value="beta-Roll"/>
    <property type="match status" value="1"/>
</dbReference>
<evidence type="ECO:0008006" key="5">
    <source>
        <dbReference type="Google" id="ProtNLM"/>
    </source>
</evidence>
<evidence type="ECO:0000256" key="2">
    <source>
        <dbReference type="ARBA" id="ARBA00022525"/>
    </source>
</evidence>
<dbReference type="Gene3D" id="2.160.20.160">
    <property type="match status" value="1"/>
</dbReference>
<dbReference type="GO" id="GO:0005576">
    <property type="term" value="C:extracellular region"/>
    <property type="evidence" value="ECO:0007669"/>
    <property type="project" value="UniProtKB-SubCell"/>
</dbReference>
<dbReference type="GO" id="GO:0005509">
    <property type="term" value="F:calcium ion binding"/>
    <property type="evidence" value="ECO:0007669"/>
    <property type="project" value="InterPro"/>
</dbReference>
<reference evidence="3" key="1">
    <citation type="journal article" date="2014" name="Int. J. Syst. Evol. Microbiol.">
        <title>Complete genome sequence of Corynebacterium casei LMG S-19264T (=DSM 44701T), isolated from a smear-ripened cheese.</title>
        <authorList>
            <consortium name="US DOE Joint Genome Institute (JGI-PGF)"/>
            <person name="Walter F."/>
            <person name="Albersmeier A."/>
            <person name="Kalinowski J."/>
            <person name="Ruckert C."/>
        </authorList>
    </citation>
    <scope>NUCLEOTIDE SEQUENCE</scope>
    <source>
        <strain evidence="3">CGMCC 1.12919</strain>
    </source>
</reference>
<dbReference type="Pfam" id="PF00353">
    <property type="entry name" value="HemolysinCabind"/>
    <property type="match status" value="5"/>
</dbReference>
<dbReference type="Proteomes" id="UP000637002">
    <property type="component" value="Unassembled WGS sequence"/>
</dbReference>
<keyword evidence="2" id="KW-0964">Secreted</keyword>
<dbReference type="AlphaFoldDB" id="A0A916UBT5"/>
<name>A0A916UBT5_9HYPH</name>
<evidence type="ECO:0000256" key="1">
    <source>
        <dbReference type="ARBA" id="ARBA00004613"/>
    </source>
</evidence>
<evidence type="ECO:0000313" key="4">
    <source>
        <dbReference type="Proteomes" id="UP000637002"/>
    </source>
</evidence>